<evidence type="ECO:0000313" key="3">
    <source>
        <dbReference type="Proteomes" id="UP000283634"/>
    </source>
</evidence>
<evidence type="ECO:0000256" key="1">
    <source>
        <dbReference type="SAM" id="MobiDB-lite"/>
    </source>
</evidence>
<organism evidence="2 3">
    <name type="scientific">Trypanosoma rangeli</name>
    <dbReference type="NCBI Taxonomy" id="5698"/>
    <lineage>
        <taxon>Eukaryota</taxon>
        <taxon>Discoba</taxon>
        <taxon>Euglenozoa</taxon>
        <taxon>Kinetoplastea</taxon>
        <taxon>Metakinetoplastina</taxon>
        <taxon>Trypanosomatida</taxon>
        <taxon>Trypanosomatidae</taxon>
        <taxon>Trypanosoma</taxon>
        <taxon>Herpetosoma</taxon>
    </lineage>
</organism>
<evidence type="ECO:0000313" key="2">
    <source>
        <dbReference type="EMBL" id="RNF04309.1"/>
    </source>
</evidence>
<comment type="caution">
    <text evidence="2">The sequence shown here is derived from an EMBL/GenBank/DDBJ whole genome shotgun (WGS) entry which is preliminary data.</text>
</comment>
<feature type="region of interest" description="Disordered" evidence="1">
    <location>
        <begin position="81"/>
        <end position="110"/>
    </location>
</feature>
<sequence length="121" mass="12810">MHGGFRGDGEGEGKLLFFLKALLSVLDSRGGVYHPCNAAICGAEFSALAVERCGDFYSAGDEVVEAITSFSVPGGVIPAEGWEGSHRKAGDADSREGGGEPDGTSWRWSNVPAHCWPWPLK</sequence>
<dbReference type="Proteomes" id="UP000283634">
    <property type="component" value="Unassembled WGS sequence"/>
</dbReference>
<keyword evidence="3" id="KW-1185">Reference proteome</keyword>
<protein>
    <submittedName>
        <fullName evidence="2">Uncharacterized protein</fullName>
    </submittedName>
</protein>
<gene>
    <name evidence="2" type="ORF">TraAM80_05223</name>
</gene>
<dbReference type="GeneID" id="40329156"/>
<dbReference type="RefSeq" id="XP_029238035.1">
    <property type="nucleotide sequence ID" value="XM_029382112.1"/>
</dbReference>
<dbReference type="EMBL" id="MKGL01000167">
    <property type="protein sequence ID" value="RNF04309.1"/>
    <property type="molecule type" value="Genomic_DNA"/>
</dbReference>
<feature type="compositionally biased region" description="Basic and acidic residues" evidence="1">
    <location>
        <begin position="83"/>
        <end position="98"/>
    </location>
</feature>
<proteinExistence type="predicted"/>
<dbReference type="AlphaFoldDB" id="A0A3S5IR44"/>
<name>A0A3S5IR44_TRYRA</name>
<accession>A0A3S5IR44</accession>
<reference evidence="2 3" key="1">
    <citation type="journal article" date="2018" name="BMC Genomics">
        <title>Genomic comparison of Trypanosoma conorhini and Trypanosoma rangeli to Trypanosoma cruzi strains of high and low virulence.</title>
        <authorList>
            <person name="Bradwell K.R."/>
            <person name="Koparde V.N."/>
            <person name="Matveyev A.V."/>
            <person name="Serrano M.G."/>
            <person name="Alves J.M."/>
            <person name="Parikh H."/>
            <person name="Huang B."/>
            <person name="Lee V."/>
            <person name="Espinosa-Alvarez O."/>
            <person name="Ortiz P.A."/>
            <person name="Costa-Martins A.G."/>
            <person name="Teixeira M.M."/>
            <person name="Buck G.A."/>
        </authorList>
    </citation>
    <scope>NUCLEOTIDE SEQUENCE [LARGE SCALE GENOMIC DNA]</scope>
    <source>
        <strain evidence="2 3">AM80</strain>
    </source>
</reference>